<dbReference type="InterPro" id="IPR002156">
    <property type="entry name" value="RNaseH_domain"/>
</dbReference>
<name>A0A7U2ET33_PHANO</name>
<proteinExistence type="predicted"/>
<dbReference type="Pfam" id="PF00075">
    <property type="entry name" value="RNase_H"/>
    <property type="match status" value="1"/>
</dbReference>
<gene>
    <name evidence="3" type="ORF">JI435_428130</name>
</gene>
<feature type="domain" description="RNase H type-1" evidence="2">
    <location>
        <begin position="64"/>
        <end position="216"/>
    </location>
</feature>
<evidence type="ECO:0000313" key="3">
    <source>
        <dbReference type="EMBL" id="QRC92297.1"/>
    </source>
</evidence>
<dbReference type="GO" id="GO:0003676">
    <property type="term" value="F:nucleic acid binding"/>
    <property type="evidence" value="ECO:0007669"/>
    <property type="project" value="InterPro"/>
</dbReference>
<feature type="region of interest" description="Disordered" evidence="1">
    <location>
        <begin position="265"/>
        <end position="292"/>
    </location>
</feature>
<reference evidence="4" key="1">
    <citation type="journal article" date="2021" name="BMC Genomics">
        <title>Chromosome-level genome assembly and manually-curated proteome of model necrotroph Parastagonospora nodorum Sn15 reveals a genome-wide trove of candidate effector homologs, and redundancy of virulence-related functions within an accessory chromosome.</title>
        <authorList>
            <person name="Bertazzoni S."/>
            <person name="Jones D.A.B."/>
            <person name="Phan H.T."/>
            <person name="Tan K.-C."/>
            <person name="Hane J.K."/>
        </authorList>
    </citation>
    <scope>NUCLEOTIDE SEQUENCE [LARGE SCALE GENOMIC DNA]</scope>
    <source>
        <strain evidence="4">SN15 / ATCC MYA-4574 / FGSC 10173)</strain>
    </source>
</reference>
<sequence>MASRRTQNLEQKSQDRRLRIINDKIGKYRTLGATVTTQDTFEGRWRTDDDLVSDMKDQLEAGTALAFWADGSVRKDEKWDAFLGAGVAWQERREDGNWEWQQAEFELGQDTGESSDTELFAVAAALGLTVEKFRGEGSAVRAVRIFSDCRSLLLSLERGTTMTLGPVGQKTWALQDIFDHTDFLVGRGVTVQLVWQKGHAQSAGNCLADKAARKAALVQLQLPTTKKSKWKKMRHVPAWVTDLGRDSVNEWWWVVNKALLLSGRVEGDDEEVDEDEEENAPSEGSEDMDFSE</sequence>
<evidence type="ECO:0000256" key="1">
    <source>
        <dbReference type="SAM" id="MobiDB-lite"/>
    </source>
</evidence>
<evidence type="ECO:0000313" key="4">
    <source>
        <dbReference type="Proteomes" id="UP000663193"/>
    </source>
</evidence>
<evidence type="ECO:0000259" key="2">
    <source>
        <dbReference type="Pfam" id="PF00075"/>
    </source>
</evidence>
<dbReference type="Gene3D" id="3.30.420.10">
    <property type="entry name" value="Ribonuclease H-like superfamily/Ribonuclease H"/>
    <property type="match status" value="1"/>
</dbReference>
<dbReference type="CDD" id="cd09276">
    <property type="entry name" value="Rnase_HI_RT_non_LTR"/>
    <property type="match status" value="1"/>
</dbReference>
<dbReference type="SUPFAM" id="SSF53098">
    <property type="entry name" value="Ribonuclease H-like"/>
    <property type="match status" value="1"/>
</dbReference>
<keyword evidence="4" id="KW-1185">Reference proteome</keyword>
<dbReference type="VEuPathDB" id="FungiDB:JI435_428130"/>
<dbReference type="Proteomes" id="UP000663193">
    <property type="component" value="Chromosome 2"/>
</dbReference>
<feature type="compositionally biased region" description="Acidic residues" evidence="1">
    <location>
        <begin position="267"/>
        <end position="292"/>
    </location>
</feature>
<dbReference type="OrthoDB" id="4729724at2759"/>
<protein>
    <recommendedName>
        <fullName evidence="2">RNase H type-1 domain-containing protein</fullName>
    </recommendedName>
</protein>
<organism evidence="3 4">
    <name type="scientific">Phaeosphaeria nodorum (strain SN15 / ATCC MYA-4574 / FGSC 10173)</name>
    <name type="common">Glume blotch fungus</name>
    <name type="synonym">Parastagonospora nodorum</name>
    <dbReference type="NCBI Taxonomy" id="321614"/>
    <lineage>
        <taxon>Eukaryota</taxon>
        <taxon>Fungi</taxon>
        <taxon>Dikarya</taxon>
        <taxon>Ascomycota</taxon>
        <taxon>Pezizomycotina</taxon>
        <taxon>Dothideomycetes</taxon>
        <taxon>Pleosporomycetidae</taxon>
        <taxon>Pleosporales</taxon>
        <taxon>Pleosporineae</taxon>
        <taxon>Phaeosphaeriaceae</taxon>
        <taxon>Parastagonospora</taxon>
    </lineage>
</organism>
<dbReference type="GO" id="GO:0004523">
    <property type="term" value="F:RNA-DNA hybrid ribonuclease activity"/>
    <property type="evidence" value="ECO:0007669"/>
    <property type="project" value="InterPro"/>
</dbReference>
<accession>A0A7U2ET33</accession>
<dbReference type="EMBL" id="CP069024">
    <property type="protein sequence ID" value="QRC92297.1"/>
    <property type="molecule type" value="Genomic_DNA"/>
</dbReference>
<dbReference type="InterPro" id="IPR036397">
    <property type="entry name" value="RNaseH_sf"/>
</dbReference>
<dbReference type="InterPro" id="IPR012337">
    <property type="entry name" value="RNaseH-like_sf"/>
</dbReference>
<dbReference type="AlphaFoldDB" id="A0A7U2ET33"/>